<keyword evidence="2 4" id="KW-0689">Ribosomal protein</keyword>
<proteinExistence type="inferred from homology"/>
<dbReference type="OrthoDB" id="9810293at2"/>
<dbReference type="PROSITE" id="PS00475">
    <property type="entry name" value="RIBOSOMAL_L15"/>
    <property type="match status" value="1"/>
</dbReference>
<dbReference type="Proteomes" id="UP000218890">
    <property type="component" value="Chromosome"/>
</dbReference>
<sequence length="145" mass="15517">MRLNDLSPKEGTKTKAKRVGRGAASGLGKTAGRGHKGQHSRSGGFHKVGFEGGQMPLQRRVPKFGFSSQRGLYTAEVRLNELNSVEAGDIDMDTLKKAGVVRKNMRFAKVIASGELSRAVTIRGLKVTKGARKAIEAAGGRVEEV</sequence>
<dbReference type="InterPro" id="IPR021131">
    <property type="entry name" value="Ribosomal_uL15/eL18"/>
</dbReference>
<evidence type="ECO:0000259" key="7">
    <source>
        <dbReference type="Pfam" id="PF00828"/>
    </source>
</evidence>
<accession>A0A110B2M0</accession>
<keyword evidence="4" id="KW-0699">rRNA-binding</keyword>
<keyword evidence="9" id="KW-1185">Reference proteome</keyword>
<feature type="region of interest" description="Disordered" evidence="6">
    <location>
        <begin position="1"/>
        <end position="52"/>
    </location>
</feature>
<keyword evidence="4" id="KW-0694">RNA-binding</keyword>
<dbReference type="GO" id="GO:0022625">
    <property type="term" value="C:cytosolic large ribosomal subunit"/>
    <property type="evidence" value="ECO:0007669"/>
    <property type="project" value="TreeGrafter"/>
</dbReference>
<keyword evidence="3 4" id="KW-0687">Ribonucleoprotein</keyword>
<evidence type="ECO:0000256" key="6">
    <source>
        <dbReference type="SAM" id="MobiDB-lite"/>
    </source>
</evidence>
<comment type="similarity">
    <text evidence="1 4 5">Belongs to the universal ribosomal protein uL15 family.</text>
</comment>
<dbReference type="Pfam" id="PF00828">
    <property type="entry name" value="Ribosomal_L27A"/>
    <property type="match status" value="1"/>
</dbReference>
<dbReference type="EMBL" id="AP017372">
    <property type="protein sequence ID" value="BAU58915.1"/>
    <property type="molecule type" value="Genomic_DNA"/>
</dbReference>
<dbReference type="KEGG" id="hhk:HH1059_22070"/>
<gene>
    <name evidence="4 8" type="primary">rplO</name>
    <name evidence="8" type="ORF">HH1059_22070</name>
</gene>
<dbReference type="InterPro" id="IPR030878">
    <property type="entry name" value="Ribosomal_uL15"/>
</dbReference>
<evidence type="ECO:0000256" key="3">
    <source>
        <dbReference type="ARBA" id="ARBA00023274"/>
    </source>
</evidence>
<dbReference type="InterPro" id="IPR001196">
    <property type="entry name" value="Ribosomal_uL15_CS"/>
</dbReference>
<reference evidence="8" key="1">
    <citation type="submission" date="2016-02" db="EMBL/GenBank/DDBJ databases">
        <title>Halorhodospira halochloris DSM-1059 complete genome, version 2.</title>
        <authorList>
            <person name="Tsukatani Y."/>
        </authorList>
    </citation>
    <scope>NUCLEOTIDE SEQUENCE</scope>
    <source>
        <strain evidence="8">DSM 1059</strain>
    </source>
</reference>
<organism evidence="8 9">
    <name type="scientific">Halorhodospira halochloris</name>
    <name type="common">Ectothiorhodospira halochloris</name>
    <dbReference type="NCBI Taxonomy" id="1052"/>
    <lineage>
        <taxon>Bacteria</taxon>
        <taxon>Pseudomonadati</taxon>
        <taxon>Pseudomonadota</taxon>
        <taxon>Gammaproteobacteria</taxon>
        <taxon>Chromatiales</taxon>
        <taxon>Ectothiorhodospiraceae</taxon>
        <taxon>Halorhodospira</taxon>
    </lineage>
</organism>
<dbReference type="AlphaFoldDB" id="A0A110B2M0"/>
<protein>
    <recommendedName>
        <fullName evidence="4">Large ribosomal subunit protein uL15</fullName>
    </recommendedName>
</protein>
<dbReference type="GO" id="GO:0006412">
    <property type="term" value="P:translation"/>
    <property type="evidence" value="ECO:0007669"/>
    <property type="project" value="UniProtKB-UniRule"/>
</dbReference>
<dbReference type="SUPFAM" id="SSF52080">
    <property type="entry name" value="Ribosomal proteins L15p and L18e"/>
    <property type="match status" value="1"/>
</dbReference>
<evidence type="ECO:0000256" key="2">
    <source>
        <dbReference type="ARBA" id="ARBA00022980"/>
    </source>
</evidence>
<evidence type="ECO:0000313" key="9">
    <source>
        <dbReference type="Proteomes" id="UP000218890"/>
    </source>
</evidence>
<dbReference type="HAMAP" id="MF_01341">
    <property type="entry name" value="Ribosomal_uL15"/>
    <property type="match status" value="1"/>
</dbReference>
<dbReference type="RefSeq" id="WP_096410200.1">
    <property type="nucleotide sequence ID" value="NZ_AP017372.2"/>
</dbReference>
<dbReference type="InterPro" id="IPR036227">
    <property type="entry name" value="Ribosomal_uL15/eL18_sf"/>
</dbReference>
<dbReference type="PANTHER" id="PTHR12934">
    <property type="entry name" value="50S RIBOSOMAL PROTEIN L15"/>
    <property type="match status" value="1"/>
</dbReference>
<dbReference type="GO" id="GO:0019843">
    <property type="term" value="F:rRNA binding"/>
    <property type="evidence" value="ECO:0007669"/>
    <property type="project" value="UniProtKB-UniRule"/>
</dbReference>
<dbReference type="InterPro" id="IPR005749">
    <property type="entry name" value="Ribosomal_uL15_bac-type"/>
</dbReference>
<evidence type="ECO:0000256" key="1">
    <source>
        <dbReference type="ARBA" id="ARBA00007320"/>
    </source>
</evidence>
<name>A0A110B2M0_HALHR</name>
<comment type="function">
    <text evidence="4">Binds to the 23S rRNA.</text>
</comment>
<evidence type="ECO:0000256" key="4">
    <source>
        <dbReference type="HAMAP-Rule" id="MF_01341"/>
    </source>
</evidence>
<evidence type="ECO:0000256" key="5">
    <source>
        <dbReference type="RuleBase" id="RU003888"/>
    </source>
</evidence>
<feature type="domain" description="Large ribosomal subunit protein uL15/eL18" evidence="7">
    <location>
        <begin position="80"/>
        <end position="143"/>
    </location>
</feature>
<dbReference type="Gene3D" id="3.100.10.10">
    <property type="match status" value="1"/>
</dbReference>
<comment type="subunit">
    <text evidence="4">Part of the 50S ribosomal subunit.</text>
</comment>
<dbReference type="GO" id="GO:0003735">
    <property type="term" value="F:structural constituent of ribosome"/>
    <property type="evidence" value="ECO:0007669"/>
    <property type="project" value="InterPro"/>
</dbReference>
<dbReference type="NCBIfam" id="TIGR01071">
    <property type="entry name" value="rplO_bact"/>
    <property type="match status" value="1"/>
</dbReference>
<dbReference type="PANTHER" id="PTHR12934:SF11">
    <property type="entry name" value="LARGE RIBOSOMAL SUBUNIT PROTEIN UL15M"/>
    <property type="match status" value="1"/>
</dbReference>
<evidence type="ECO:0000313" key="8">
    <source>
        <dbReference type="EMBL" id="BAU58915.1"/>
    </source>
</evidence>